<comment type="caution">
    <text evidence="2">The sequence shown here is derived from an EMBL/GenBank/DDBJ whole genome shotgun (WGS) entry which is preliminary data.</text>
</comment>
<dbReference type="Proteomes" id="UP001054252">
    <property type="component" value="Unassembled WGS sequence"/>
</dbReference>
<evidence type="ECO:0000313" key="3">
    <source>
        <dbReference type="Proteomes" id="UP001054252"/>
    </source>
</evidence>
<gene>
    <name evidence="2" type="ORF">SLEP1_g10064</name>
</gene>
<evidence type="ECO:0000313" key="2">
    <source>
        <dbReference type="EMBL" id="GKU96882.1"/>
    </source>
</evidence>
<proteinExistence type="predicted"/>
<dbReference type="EMBL" id="BPVZ01000010">
    <property type="protein sequence ID" value="GKU96882.1"/>
    <property type="molecule type" value="Genomic_DNA"/>
</dbReference>
<accession>A0AAV5ICV6</accession>
<dbReference type="Pfam" id="PF05686">
    <property type="entry name" value="Glyco_transf_90"/>
    <property type="match status" value="1"/>
</dbReference>
<evidence type="ECO:0000259" key="1">
    <source>
        <dbReference type="SMART" id="SM00672"/>
    </source>
</evidence>
<dbReference type="PANTHER" id="PTHR12203">
    <property type="entry name" value="KDEL LYS-ASP-GLU-LEU CONTAINING - RELATED"/>
    <property type="match status" value="1"/>
</dbReference>
<dbReference type="InterPro" id="IPR051091">
    <property type="entry name" value="O-Glucosyltr/Glycosyltrsf_90"/>
</dbReference>
<organism evidence="2 3">
    <name type="scientific">Rubroshorea leprosula</name>
    <dbReference type="NCBI Taxonomy" id="152421"/>
    <lineage>
        <taxon>Eukaryota</taxon>
        <taxon>Viridiplantae</taxon>
        <taxon>Streptophyta</taxon>
        <taxon>Embryophyta</taxon>
        <taxon>Tracheophyta</taxon>
        <taxon>Spermatophyta</taxon>
        <taxon>Magnoliopsida</taxon>
        <taxon>eudicotyledons</taxon>
        <taxon>Gunneridae</taxon>
        <taxon>Pentapetalae</taxon>
        <taxon>rosids</taxon>
        <taxon>malvids</taxon>
        <taxon>Malvales</taxon>
        <taxon>Dipterocarpaceae</taxon>
        <taxon>Rubroshorea</taxon>
    </lineage>
</organism>
<sequence length="502" mass="57848">MALLLPPIYARALLSKMAVSIGTGVKSIFSSGPYRHEQILSDPTRTESTDYRNGISAGKEFHLSCCSQKNQTQTCPGDHPTTHNPTNLGPSSSCPSYFRWIYESLRPWKEIGISKDMLEQARQYADIGVVILNGKAHAVKYGENVFQTRDLFTLWGILQLLRRYPGRLPDMELVFELGDLSVVRKQKFLGPNARPPPLFRYCSDDYSLDIVFPDWTFWGWAETNIRPWKNTLEGIKEGSKRMKWEDREPYAFWKGNPYVAANGSRIDLLKCNVSKKHDWNTRLYRQNWKKESQQGFKHSSLEDQCIHRYKIYIEGQGWSVSEKYIMACDSMTLFVKPRYFDFFSRELLPLQHYWPINNNAKCTSLKFAVEWGNTHPEKAKAIGKAAVKFMEEDLKMDCVYDYMFHLLTGYAKLLKFKPQVPEGAVELCAETMACGQSGNVKKFMVESLVTSPSHTAPCAMPPPYDAVELRVFLERKANAIRQVGTWEKEYQRKTNLKKGKKQ</sequence>
<dbReference type="AlphaFoldDB" id="A0AAV5ICV6"/>
<keyword evidence="3" id="KW-1185">Reference proteome</keyword>
<feature type="domain" description="Glycosyl transferase CAP10" evidence="1">
    <location>
        <begin position="167"/>
        <end position="417"/>
    </location>
</feature>
<name>A0AAV5ICV6_9ROSI</name>
<protein>
    <recommendedName>
        <fullName evidence="1">Glycosyl transferase CAP10 domain-containing protein</fullName>
    </recommendedName>
</protein>
<reference evidence="2 3" key="1">
    <citation type="journal article" date="2021" name="Commun. Biol.">
        <title>The genome of Shorea leprosula (Dipterocarpaceae) highlights the ecological relevance of drought in aseasonal tropical rainforests.</title>
        <authorList>
            <person name="Ng K.K.S."/>
            <person name="Kobayashi M.J."/>
            <person name="Fawcett J.A."/>
            <person name="Hatakeyama M."/>
            <person name="Paape T."/>
            <person name="Ng C.H."/>
            <person name="Ang C.C."/>
            <person name="Tnah L.H."/>
            <person name="Lee C.T."/>
            <person name="Nishiyama T."/>
            <person name="Sese J."/>
            <person name="O'Brien M.J."/>
            <person name="Copetti D."/>
            <person name="Mohd Noor M.I."/>
            <person name="Ong R.C."/>
            <person name="Putra M."/>
            <person name="Sireger I.Z."/>
            <person name="Indrioko S."/>
            <person name="Kosugi Y."/>
            <person name="Izuno A."/>
            <person name="Isagi Y."/>
            <person name="Lee S.L."/>
            <person name="Shimizu K.K."/>
        </authorList>
    </citation>
    <scope>NUCLEOTIDE SEQUENCE [LARGE SCALE GENOMIC DNA]</scope>
    <source>
        <strain evidence="2">214</strain>
    </source>
</reference>
<dbReference type="InterPro" id="IPR006598">
    <property type="entry name" value="CAP10"/>
</dbReference>
<dbReference type="SMART" id="SM00672">
    <property type="entry name" value="CAP10"/>
    <property type="match status" value="1"/>
</dbReference>
<dbReference type="PANTHER" id="PTHR12203:SF74">
    <property type="entry name" value="GLYCOSYLTRANSFERASE"/>
    <property type="match status" value="1"/>
</dbReference>